<dbReference type="SUPFAM" id="SSF55729">
    <property type="entry name" value="Acyl-CoA N-acyltransferases (Nat)"/>
    <property type="match status" value="1"/>
</dbReference>
<evidence type="ECO:0000259" key="3">
    <source>
        <dbReference type="PROSITE" id="PS51186"/>
    </source>
</evidence>
<keyword evidence="2" id="KW-0012">Acyltransferase</keyword>
<dbReference type="PANTHER" id="PTHR43072:SF23">
    <property type="entry name" value="UPF0039 PROTEIN C11D3.02C"/>
    <property type="match status" value="1"/>
</dbReference>
<evidence type="ECO:0000256" key="1">
    <source>
        <dbReference type="ARBA" id="ARBA00022679"/>
    </source>
</evidence>
<dbReference type="Pfam" id="PF13420">
    <property type="entry name" value="Acetyltransf_4"/>
    <property type="match status" value="1"/>
</dbReference>
<reference evidence="4" key="1">
    <citation type="journal article" date="2014" name="Front. Microbiol.">
        <title>High frequency of phylogenetically diverse reductive dehalogenase-homologous genes in deep subseafloor sedimentary metagenomes.</title>
        <authorList>
            <person name="Kawai M."/>
            <person name="Futagami T."/>
            <person name="Toyoda A."/>
            <person name="Takaki Y."/>
            <person name="Nishi S."/>
            <person name="Hori S."/>
            <person name="Arai W."/>
            <person name="Tsubouchi T."/>
            <person name="Morono Y."/>
            <person name="Uchiyama I."/>
            <person name="Ito T."/>
            <person name="Fujiyama A."/>
            <person name="Inagaki F."/>
            <person name="Takami H."/>
        </authorList>
    </citation>
    <scope>NUCLEOTIDE SEQUENCE</scope>
    <source>
        <strain evidence="4">Expedition CK06-06</strain>
    </source>
</reference>
<dbReference type="GO" id="GO:0016747">
    <property type="term" value="F:acyltransferase activity, transferring groups other than amino-acyl groups"/>
    <property type="evidence" value="ECO:0007669"/>
    <property type="project" value="InterPro"/>
</dbReference>
<comment type="caution">
    <text evidence="4">The sequence shown here is derived from an EMBL/GenBank/DDBJ whole genome shotgun (WGS) entry which is preliminary data.</text>
</comment>
<dbReference type="PROSITE" id="PS51186">
    <property type="entry name" value="GNAT"/>
    <property type="match status" value="1"/>
</dbReference>
<feature type="domain" description="N-acetyltransferase" evidence="3">
    <location>
        <begin position="14"/>
        <end position="175"/>
    </location>
</feature>
<dbReference type="PANTHER" id="PTHR43072">
    <property type="entry name" value="N-ACETYLTRANSFERASE"/>
    <property type="match status" value="1"/>
</dbReference>
<name>X0UJK3_9ZZZZ</name>
<protein>
    <recommendedName>
        <fullName evidence="3">N-acetyltransferase domain-containing protein</fullName>
    </recommendedName>
</protein>
<keyword evidence="1" id="KW-0808">Transferase</keyword>
<proteinExistence type="predicted"/>
<dbReference type="CDD" id="cd04301">
    <property type="entry name" value="NAT_SF"/>
    <property type="match status" value="1"/>
</dbReference>
<gene>
    <name evidence="4" type="ORF">S01H1_46195</name>
</gene>
<accession>X0UJK3</accession>
<dbReference type="Gene3D" id="3.40.630.30">
    <property type="match status" value="1"/>
</dbReference>
<evidence type="ECO:0000313" key="4">
    <source>
        <dbReference type="EMBL" id="GAG05964.1"/>
    </source>
</evidence>
<dbReference type="InterPro" id="IPR000182">
    <property type="entry name" value="GNAT_dom"/>
</dbReference>
<dbReference type="InterPro" id="IPR016181">
    <property type="entry name" value="Acyl_CoA_acyltransferase"/>
</dbReference>
<organism evidence="4">
    <name type="scientific">marine sediment metagenome</name>
    <dbReference type="NCBI Taxonomy" id="412755"/>
    <lineage>
        <taxon>unclassified sequences</taxon>
        <taxon>metagenomes</taxon>
        <taxon>ecological metagenomes</taxon>
    </lineage>
</organism>
<evidence type="ECO:0000256" key="2">
    <source>
        <dbReference type="ARBA" id="ARBA00023315"/>
    </source>
</evidence>
<dbReference type="AlphaFoldDB" id="X0UJK3"/>
<dbReference type="EMBL" id="BARS01029564">
    <property type="protein sequence ID" value="GAG05964.1"/>
    <property type="molecule type" value="Genomic_DNA"/>
</dbReference>
<sequence length="176" mass="20000">MFRNCHCEGLSDMPNIRLAKLSDLDAITAIYNEAIRTTTATFDVEPKSEAEQLRWFESHCSKYPILVVELTGTVVGWASLSPWSSRAAYSETAETSFYVKEEQRGKGIGRKLKQAIIDEACRQDFHSLVVRIAQGSDESIHLNEEFGFQLTGTLKEVGHKFGQRLDVYFMQKMLKQ</sequence>